<proteinExistence type="predicted"/>
<reference evidence="2 3" key="1">
    <citation type="submission" date="2020-09" db="EMBL/GenBank/DDBJ databases">
        <title>Paenibacillus sp. strain PR3 16S rRNA gene Genome sequencing and assembly.</title>
        <authorList>
            <person name="Kim J."/>
        </authorList>
    </citation>
    <scope>NUCLEOTIDE SEQUENCE [LARGE SCALE GENOMIC DNA]</scope>
    <source>
        <strain evidence="2 3">PR3</strain>
    </source>
</reference>
<dbReference type="EMBL" id="JACXZA010000007">
    <property type="protein sequence ID" value="MBD3921962.1"/>
    <property type="molecule type" value="Genomic_DNA"/>
</dbReference>
<gene>
    <name evidence="2" type="ORF">H8B09_24585</name>
</gene>
<dbReference type="Pfam" id="PF03551">
    <property type="entry name" value="PadR"/>
    <property type="match status" value="1"/>
</dbReference>
<dbReference type="InterPro" id="IPR036388">
    <property type="entry name" value="WH-like_DNA-bd_sf"/>
</dbReference>
<dbReference type="Gene3D" id="1.10.10.10">
    <property type="entry name" value="Winged helix-like DNA-binding domain superfamily/Winged helix DNA-binding domain"/>
    <property type="match status" value="1"/>
</dbReference>
<dbReference type="Proteomes" id="UP000609346">
    <property type="component" value="Unassembled WGS sequence"/>
</dbReference>
<feature type="domain" description="Transcription regulator PadR N-terminal" evidence="1">
    <location>
        <begin position="14"/>
        <end position="87"/>
    </location>
</feature>
<organism evidence="2 3">
    <name type="scientific">Paenibacillus terricola</name>
    <dbReference type="NCBI Taxonomy" id="2763503"/>
    <lineage>
        <taxon>Bacteria</taxon>
        <taxon>Bacillati</taxon>
        <taxon>Bacillota</taxon>
        <taxon>Bacilli</taxon>
        <taxon>Bacillales</taxon>
        <taxon>Paenibacillaceae</taxon>
        <taxon>Paenibacillus</taxon>
    </lineage>
</organism>
<dbReference type="InterPro" id="IPR036390">
    <property type="entry name" value="WH_DNA-bd_sf"/>
</dbReference>
<sequence length="219" mass="24846">MAARKISNMLALAVLSLLHEKPMHPYEISATMKERGIPDVIKLNNGSLYSVVEALLKQGWIIPLETQREGRHPERTIYAPTETGRVGFHDWLREMVYEPAKEYPQFPAALAFIGHIPPPEMIELLELRIGFINKSIAERRAGIEFARGIGLSRIFVIESEYIIHQLDSELRWLTAFKEDIKNGSLTEQSEGETIWHMTTPADDAQLQNSKLQSKGTTLP</sequence>
<dbReference type="PANTHER" id="PTHR33169:SF14">
    <property type="entry name" value="TRANSCRIPTIONAL REGULATOR RV3488"/>
    <property type="match status" value="1"/>
</dbReference>
<dbReference type="RefSeq" id="WP_191206259.1">
    <property type="nucleotide sequence ID" value="NZ_JACXZA010000007.1"/>
</dbReference>
<evidence type="ECO:0000259" key="1">
    <source>
        <dbReference type="Pfam" id="PF03551"/>
    </source>
</evidence>
<comment type="caution">
    <text evidence="2">The sequence shown here is derived from an EMBL/GenBank/DDBJ whole genome shotgun (WGS) entry which is preliminary data.</text>
</comment>
<accession>A0ABR8N1A9</accession>
<dbReference type="InterPro" id="IPR005149">
    <property type="entry name" value="Tscrpt_reg_PadR_N"/>
</dbReference>
<keyword evidence="3" id="KW-1185">Reference proteome</keyword>
<name>A0ABR8N1A9_9BACL</name>
<dbReference type="SUPFAM" id="SSF46785">
    <property type="entry name" value="Winged helix' DNA-binding domain"/>
    <property type="match status" value="1"/>
</dbReference>
<protein>
    <submittedName>
        <fullName evidence="2">PadR family transcriptional regulator</fullName>
    </submittedName>
</protein>
<dbReference type="PANTHER" id="PTHR33169">
    <property type="entry name" value="PADR-FAMILY TRANSCRIPTIONAL REGULATOR"/>
    <property type="match status" value="1"/>
</dbReference>
<evidence type="ECO:0000313" key="3">
    <source>
        <dbReference type="Proteomes" id="UP000609346"/>
    </source>
</evidence>
<dbReference type="InterPro" id="IPR052509">
    <property type="entry name" value="Metal_resp_DNA-bind_regulator"/>
</dbReference>
<evidence type="ECO:0000313" key="2">
    <source>
        <dbReference type="EMBL" id="MBD3921962.1"/>
    </source>
</evidence>